<keyword evidence="1" id="KW-0479">Metal-binding</keyword>
<dbReference type="InterPro" id="IPR032567">
    <property type="entry name" value="RTL1-rel"/>
</dbReference>
<dbReference type="PANTHER" id="PTHR15503">
    <property type="entry name" value="LDOC1 RELATED"/>
    <property type="match status" value="1"/>
</dbReference>
<dbReference type="Pfam" id="PF08284">
    <property type="entry name" value="RVP_2"/>
    <property type="match status" value="1"/>
</dbReference>
<feature type="compositionally biased region" description="Low complexity" evidence="2">
    <location>
        <begin position="94"/>
        <end position="113"/>
    </location>
</feature>
<dbReference type="PANTHER" id="PTHR15503:SF45">
    <property type="entry name" value="RNA-DIRECTED DNA POLYMERASE HOMOLOG"/>
    <property type="match status" value="1"/>
</dbReference>
<dbReference type="InterPro" id="IPR001878">
    <property type="entry name" value="Znf_CCHC"/>
</dbReference>
<feature type="compositionally biased region" description="Polar residues" evidence="2">
    <location>
        <begin position="66"/>
        <end position="76"/>
    </location>
</feature>
<evidence type="ECO:0000256" key="1">
    <source>
        <dbReference type="PROSITE-ProRule" id="PRU00047"/>
    </source>
</evidence>
<evidence type="ECO:0000313" key="4">
    <source>
        <dbReference type="EMBL" id="KAJ9145672.1"/>
    </source>
</evidence>
<sequence>RGRFSGQRPPRSGQQSSRGSHSARPCETCGKIHGGECYWATGACFNCGGKGHLARDCTSAPRYGPTPTTAEGSIQSPAPRGSQSVGRGRGRGRGTTSGSQGTIGQSGQGSASTRIYAMKQREEAETSDVVAGTFSISGQDVFVLFDPGSTHSYVSASIVSSLAVPCVQMGFEVLVTSPLGQEVRVNRIYRDCPLVIQGHVFLSDLIEMPFKEYDIILGMDWLARHHAMIDCRLKTVTFGLPLYGDV</sequence>
<dbReference type="SMART" id="SM00343">
    <property type="entry name" value="ZnF_C2HC"/>
    <property type="match status" value="1"/>
</dbReference>
<keyword evidence="1" id="KW-0863">Zinc-finger</keyword>
<dbReference type="EMBL" id="JARPOI010000016">
    <property type="protein sequence ID" value="KAJ9145672.1"/>
    <property type="molecule type" value="Genomic_DNA"/>
</dbReference>
<dbReference type="Gene3D" id="4.10.60.10">
    <property type="entry name" value="Zinc finger, CCHC-type"/>
    <property type="match status" value="1"/>
</dbReference>
<feature type="non-terminal residue" evidence="4">
    <location>
        <position position="246"/>
    </location>
</feature>
<dbReference type="InterPro" id="IPR036875">
    <property type="entry name" value="Znf_CCHC_sf"/>
</dbReference>
<evidence type="ECO:0000313" key="5">
    <source>
        <dbReference type="Proteomes" id="UP001174677"/>
    </source>
</evidence>
<accession>A0ABQ9KP46</accession>
<feature type="non-terminal residue" evidence="4">
    <location>
        <position position="1"/>
    </location>
</feature>
<dbReference type="Proteomes" id="UP001174677">
    <property type="component" value="Chromosome 16"/>
</dbReference>
<feature type="region of interest" description="Disordered" evidence="2">
    <location>
        <begin position="1"/>
        <end position="25"/>
    </location>
</feature>
<gene>
    <name evidence="4" type="ORF">P3X46_028027</name>
</gene>
<dbReference type="SUPFAM" id="SSF57756">
    <property type="entry name" value="Retrovirus zinc finger-like domains"/>
    <property type="match status" value="1"/>
</dbReference>
<keyword evidence="5" id="KW-1185">Reference proteome</keyword>
<dbReference type="Pfam" id="PF00098">
    <property type="entry name" value="zf-CCHC"/>
    <property type="match status" value="1"/>
</dbReference>
<feature type="region of interest" description="Disordered" evidence="2">
    <location>
        <begin position="64"/>
        <end position="113"/>
    </location>
</feature>
<dbReference type="SUPFAM" id="SSF50630">
    <property type="entry name" value="Acid proteases"/>
    <property type="match status" value="1"/>
</dbReference>
<feature type="compositionally biased region" description="Low complexity" evidence="2">
    <location>
        <begin position="1"/>
        <end position="20"/>
    </location>
</feature>
<evidence type="ECO:0000259" key="3">
    <source>
        <dbReference type="PROSITE" id="PS50158"/>
    </source>
</evidence>
<dbReference type="CDD" id="cd00303">
    <property type="entry name" value="retropepsin_like"/>
    <property type="match status" value="1"/>
</dbReference>
<proteinExistence type="predicted"/>
<protein>
    <recommendedName>
        <fullName evidence="3">CCHC-type domain-containing protein</fullName>
    </recommendedName>
</protein>
<reference evidence="4" key="1">
    <citation type="journal article" date="2023" name="Plant Biotechnol. J.">
        <title>Chromosome-level wild Hevea brasiliensis genome provides new tools for genomic-assisted breeding and valuable loci to elevate rubber yield.</title>
        <authorList>
            <person name="Cheng H."/>
            <person name="Song X."/>
            <person name="Hu Y."/>
            <person name="Wu T."/>
            <person name="Yang Q."/>
            <person name="An Z."/>
            <person name="Feng S."/>
            <person name="Deng Z."/>
            <person name="Wu W."/>
            <person name="Zeng X."/>
            <person name="Tu M."/>
            <person name="Wang X."/>
            <person name="Huang H."/>
        </authorList>
    </citation>
    <scope>NUCLEOTIDE SEQUENCE</scope>
    <source>
        <strain evidence="4">MT/VB/25A 57/8</strain>
    </source>
</reference>
<dbReference type="PROSITE" id="PS50158">
    <property type="entry name" value="ZF_CCHC"/>
    <property type="match status" value="1"/>
</dbReference>
<evidence type="ECO:0000256" key="2">
    <source>
        <dbReference type="SAM" id="MobiDB-lite"/>
    </source>
</evidence>
<dbReference type="InterPro" id="IPR021109">
    <property type="entry name" value="Peptidase_aspartic_dom_sf"/>
</dbReference>
<keyword evidence="1" id="KW-0862">Zinc</keyword>
<comment type="caution">
    <text evidence="4">The sequence shown here is derived from an EMBL/GenBank/DDBJ whole genome shotgun (WGS) entry which is preliminary data.</text>
</comment>
<feature type="domain" description="CCHC-type" evidence="3">
    <location>
        <begin position="44"/>
        <end position="59"/>
    </location>
</feature>
<organism evidence="4 5">
    <name type="scientific">Hevea brasiliensis</name>
    <name type="common">Para rubber tree</name>
    <name type="synonym">Siphonia brasiliensis</name>
    <dbReference type="NCBI Taxonomy" id="3981"/>
    <lineage>
        <taxon>Eukaryota</taxon>
        <taxon>Viridiplantae</taxon>
        <taxon>Streptophyta</taxon>
        <taxon>Embryophyta</taxon>
        <taxon>Tracheophyta</taxon>
        <taxon>Spermatophyta</taxon>
        <taxon>Magnoliopsida</taxon>
        <taxon>eudicotyledons</taxon>
        <taxon>Gunneridae</taxon>
        <taxon>Pentapetalae</taxon>
        <taxon>rosids</taxon>
        <taxon>fabids</taxon>
        <taxon>Malpighiales</taxon>
        <taxon>Euphorbiaceae</taxon>
        <taxon>Crotonoideae</taxon>
        <taxon>Micrandreae</taxon>
        <taxon>Hevea</taxon>
    </lineage>
</organism>
<dbReference type="Gene3D" id="2.40.70.10">
    <property type="entry name" value="Acid Proteases"/>
    <property type="match status" value="1"/>
</dbReference>
<name>A0ABQ9KP46_HEVBR</name>